<organism evidence="1 2">
    <name type="scientific">Lichenifustis flavocetrariae</name>
    <dbReference type="NCBI Taxonomy" id="2949735"/>
    <lineage>
        <taxon>Bacteria</taxon>
        <taxon>Pseudomonadati</taxon>
        <taxon>Pseudomonadota</taxon>
        <taxon>Alphaproteobacteria</taxon>
        <taxon>Hyphomicrobiales</taxon>
        <taxon>Lichenihabitantaceae</taxon>
        <taxon>Lichenifustis</taxon>
    </lineage>
</organism>
<name>A0AA41Z1I3_9HYPH</name>
<dbReference type="InterPro" id="IPR024992">
    <property type="entry name" value="DUF3891"/>
</dbReference>
<dbReference type="RefSeq" id="WP_282587640.1">
    <property type="nucleotide sequence ID" value="NZ_JAMOIM010000023.1"/>
</dbReference>
<gene>
    <name evidence="1" type="ORF">M8523_25025</name>
</gene>
<dbReference type="EMBL" id="JAMOIM010000023">
    <property type="protein sequence ID" value="MCW6511261.1"/>
    <property type="molecule type" value="Genomic_DNA"/>
</dbReference>
<comment type="caution">
    <text evidence="1">The sequence shown here is derived from an EMBL/GenBank/DDBJ whole genome shotgun (WGS) entry which is preliminary data.</text>
</comment>
<protein>
    <submittedName>
        <fullName evidence="1">DUF3891 family protein</fullName>
    </submittedName>
</protein>
<dbReference type="Proteomes" id="UP001165667">
    <property type="component" value="Unassembled WGS sequence"/>
</dbReference>
<sequence length="254" mass="27948">MLFNDQGSTRPPVTLAISQPAHALISGEILRAWAEPLDKQLVLAAEQHDIAWLDWEVSPTFDPRTGRPHFFRDIGAAQHAPMWEQGVRRAEAAWGRHVALLVSRHGSTIYQRFSDRHRSTGDGLAEDERAASDYLRRHRSLQDDWARALGLDADAVARDAELLAFADTLSLILCGALPAPPQIEVTGRTIKVELVPGITSTYRLSPWPFVTEQLTFAVEARALPSSGRFADESAARAWLADPARAVARSSLCAA</sequence>
<keyword evidence="2" id="KW-1185">Reference proteome</keyword>
<evidence type="ECO:0000313" key="2">
    <source>
        <dbReference type="Proteomes" id="UP001165667"/>
    </source>
</evidence>
<evidence type="ECO:0000313" key="1">
    <source>
        <dbReference type="EMBL" id="MCW6511261.1"/>
    </source>
</evidence>
<dbReference type="AlphaFoldDB" id="A0AA41Z1I3"/>
<proteinExistence type="predicted"/>
<reference evidence="1" key="1">
    <citation type="submission" date="2022-05" db="EMBL/GenBank/DDBJ databases">
        <authorList>
            <person name="Pankratov T."/>
        </authorList>
    </citation>
    <scope>NUCLEOTIDE SEQUENCE</scope>
    <source>
        <strain evidence="1">BP6-180914</strain>
    </source>
</reference>
<dbReference type="Pfam" id="PF13030">
    <property type="entry name" value="DUF3891"/>
    <property type="match status" value="1"/>
</dbReference>
<accession>A0AA41Z1I3</accession>